<dbReference type="STRING" id="4577.A0A1D6HJ23"/>
<reference evidence="2" key="1">
    <citation type="submission" date="2015-12" db="EMBL/GenBank/DDBJ databases">
        <title>Update maize B73 reference genome by single molecule sequencing technologies.</title>
        <authorList>
            <consortium name="Maize Genome Sequencing Project"/>
            <person name="Ware D."/>
        </authorList>
    </citation>
    <scope>NUCLEOTIDE SEQUENCE</scope>
    <source>
        <tissue evidence="2">Seedling</tissue>
    </source>
</reference>
<evidence type="ECO:0000313" key="2">
    <source>
        <dbReference type="EMBL" id="AQK74488.1"/>
    </source>
</evidence>
<dbReference type="EMBL" id="CM000781">
    <property type="protein sequence ID" value="AQK74488.1"/>
    <property type="molecule type" value="Genomic_DNA"/>
</dbReference>
<dbReference type="AlphaFoldDB" id="A0A1D6HJ23"/>
<accession>A0A1D6HJ23</accession>
<protein>
    <submittedName>
        <fullName evidence="2">Uncharacterized protein</fullName>
    </submittedName>
</protein>
<gene>
    <name evidence="2" type="ORF">ZEAMMB73_Zm00001d017904</name>
</gene>
<feature type="region of interest" description="Disordered" evidence="1">
    <location>
        <begin position="1"/>
        <end position="67"/>
    </location>
</feature>
<organism evidence="2">
    <name type="scientific">Zea mays</name>
    <name type="common">Maize</name>
    <dbReference type="NCBI Taxonomy" id="4577"/>
    <lineage>
        <taxon>Eukaryota</taxon>
        <taxon>Viridiplantae</taxon>
        <taxon>Streptophyta</taxon>
        <taxon>Embryophyta</taxon>
        <taxon>Tracheophyta</taxon>
        <taxon>Spermatophyta</taxon>
        <taxon>Magnoliopsida</taxon>
        <taxon>Liliopsida</taxon>
        <taxon>Poales</taxon>
        <taxon>Poaceae</taxon>
        <taxon>PACMAD clade</taxon>
        <taxon>Panicoideae</taxon>
        <taxon>Andropogonodae</taxon>
        <taxon>Andropogoneae</taxon>
        <taxon>Tripsacinae</taxon>
        <taxon>Zea</taxon>
    </lineage>
</organism>
<dbReference type="InParanoid" id="A0A1D6HJ23"/>
<name>A0A1D6HJ23_MAIZE</name>
<proteinExistence type="predicted"/>
<feature type="compositionally biased region" description="Basic and acidic residues" evidence="1">
    <location>
        <begin position="42"/>
        <end position="52"/>
    </location>
</feature>
<evidence type="ECO:0000256" key="1">
    <source>
        <dbReference type="SAM" id="MobiDB-lite"/>
    </source>
</evidence>
<sequence length="133" mass="14678">MEACCLQSTDTIVPPPDAPRPLLSPNSQQGILRSRHGYGAGGERRHEERLDDGVGNGGTTDGKLSLRVDPSVCGQRTTKAINPHAYTDGTMFVQLPPRIQFPVPVIVQLERNTTSQPYLLHYQSYNAPWLPTR</sequence>
<feature type="compositionally biased region" description="Polar residues" evidence="1">
    <location>
        <begin position="1"/>
        <end position="11"/>
    </location>
</feature>
<dbReference type="PaxDb" id="4577-GRMZM5G880393_P01"/>